<sequence length="208" mass="23661">MNIKPGTPMIMEFSNRERMNCRYVGMSRDEFILLKVPMVPGIRNRLAEGLFHQFRFLNDGTIYGFGADVLQYQASPVSLVFLSYPHEFSEYNLRNEGRVECRFPASLMVGDDTIQGFIVDMSTRGCRFVFEATTSPKIEDDAPVMGFFSTMEGTRQYEFKGTVKTRQIQDQEKELGILFSGEIRLPEGMNVFFESEEGAETAAMSSSK</sequence>
<reference evidence="6" key="1">
    <citation type="journal article" date="2022" name="Arch. Microbiol.">
        <title>Pseudodesulfovibrio sediminis sp. nov., a mesophilic and neutrophilic sulfate-reducing bacterium isolated from sediment of a brackish lake.</title>
        <authorList>
            <person name="Takahashi A."/>
            <person name="Kojima H."/>
            <person name="Watanabe M."/>
            <person name="Fukui M."/>
        </authorList>
    </citation>
    <scope>NUCLEOTIDE SEQUENCE</scope>
    <source>
        <strain evidence="6">SF6</strain>
    </source>
</reference>
<evidence type="ECO:0000313" key="6">
    <source>
        <dbReference type="EMBL" id="BCS87715.1"/>
    </source>
</evidence>
<gene>
    <name evidence="6" type="ORF">PSDVSF_09570</name>
</gene>
<organism evidence="6 7">
    <name type="scientific">Pseudodesulfovibrio sediminis</name>
    <dbReference type="NCBI Taxonomy" id="2810563"/>
    <lineage>
        <taxon>Bacteria</taxon>
        <taxon>Pseudomonadati</taxon>
        <taxon>Thermodesulfobacteriota</taxon>
        <taxon>Desulfovibrionia</taxon>
        <taxon>Desulfovibrionales</taxon>
        <taxon>Desulfovibrionaceae</taxon>
    </lineage>
</organism>
<name>A0ABN6ER68_9BACT</name>
<dbReference type="Gene3D" id="2.40.10.220">
    <property type="entry name" value="predicted glycosyltransferase like domains"/>
    <property type="match status" value="1"/>
</dbReference>
<evidence type="ECO:0000259" key="4">
    <source>
        <dbReference type="Pfam" id="PF07238"/>
    </source>
</evidence>
<evidence type="ECO:0008006" key="8">
    <source>
        <dbReference type="Google" id="ProtNLM"/>
    </source>
</evidence>
<feature type="domain" description="PilZ" evidence="4">
    <location>
        <begin position="93"/>
        <end position="179"/>
    </location>
</feature>
<dbReference type="Pfam" id="PF07238">
    <property type="entry name" value="PilZ"/>
    <property type="match status" value="1"/>
</dbReference>
<dbReference type="Pfam" id="PF12945">
    <property type="entry name" value="PilZNR"/>
    <property type="match status" value="1"/>
</dbReference>
<evidence type="ECO:0000256" key="3">
    <source>
        <dbReference type="ARBA" id="ARBA00023143"/>
    </source>
</evidence>
<evidence type="ECO:0000256" key="2">
    <source>
        <dbReference type="ARBA" id="ARBA00022741"/>
    </source>
</evidence>
<evidence type="ECO:0000313" key="7">
    <source>
        <dbReference type="Proteomes" id="UP001053296"/>
    </source>
</evidence>
<dbReference type="SUPFAM" id="SSF141371">
    <property type="entry name" value="PilZ domain-like"/>
    <property type="match status" value="2"/>
</dbReference>
<accession>A0ABN6ER68</accession>
<keyword evidence="2" id="KW-0547">Nucleotide-binding</keyword>
<protein>
    <recommendedName>
        <fullName evidence="8">PilZ domain-containing protein</fullName>
    </recommendedName>
</protein>
<feature type="domain" description="Type III secretion system flagellar brake protein YcgR PilZN" evidence="5">
    <location>
        <begin position="4"/>
        <end position="85"/>
    </location>
</feature>
<dbReference type="InterPro" id="IPR009875">
    <property type="entry name" value="PilZ_domain"/>
</dbReference>
<proteinExistence type="predicted"/>
<dbReference type="InterPro" id="IPR009926">
    <property type="entry name" value="T3SS_YcgR_PilZN"/>
</dbReference>
<keyword evidence="7" id="KW-1185">Reference proteome</keyword>
<keyword evidence="1" id="KW-0973">c-di-GMP</keyword>
<dbReference type="Gene3D" id="2.30.110.10">
    <property type="entry name" value="Electron Transport, Fmn-binding Protein, Chain A"/>
    <property type="match status" value="1"/>
</dbReference>
<evidence type="ECO:0000256" key="1">
    <source>
        <dbReference type="ARBA" id="ARBA00022636"/>
    </source>
</evidence>
<dbReference type="InterPro" id="IPR012349">
    <property type="entry name" value="Split_barrel_FMN-bd"/>
</dbReference>
<dbReference type="EMBL" id="AP024485">
    <property type="protein sequence ID" value="BCS87715.1"/>
    <property type="molecule type" value="Genomic_DNA"/>
</dbReference>
<dbReference type="Proteomes" id="UP001053296">
    <property type="component" value="Chromosome"/>
</dbReference>
<dbReference type="RefSeq" id="WP_229594232.1">
    <property type="nucleotide sequence ID" value="NZ_AP024485.1"/>
</dbReference>
<keyword evidence="3" id="KW-0975">Bacterial flagellum</keyword>
<evidence type="ECO:0000259" key="5">
    <source>
        <dbReference type="Pfam" id="PF12945"/>
    </source>
</evidence>